<feature type="transmembrane region" description="Helical" evidence="6">
    <location>
        <begin position="311"/>
        <end position="330"/>
    </location>
</feature>
<feature type="transmembrane region" description="Helical" evidence="6">
    <location>
        <begin position="508"/>
        <end position="533"/>
    </location>
</feature>
<dbReference type="PANTHER" id="PTHR11662:SF405">
    <property type="entry name" value="PROTEIN CBG12249"/>
    <property type="match status" value="1"/>
</dbReference>
<dbReference type="AlphaFoldDB" id="A0AA39H961"/>
<proteinExistence type="predicted"/>
<keyword evidence="4 6" id="KW-0472">Membrane</keyword>
<protein>
    <recommendedName>
        <fullName evidence="7">7TM GPCR serpentine receptor class x (Srx) domain-containing protein</fullName>
    </recommendedName>
</protein>
<feature type="transmembrane region" description="Helical" evidence="6">
    <location>
        <begin position="785"/>
        <end position="808"/>
    </location>
</feature>
<dbReference type="Proteomes" id="UP001175271">
    <property type="component" value="Unassembled WGS sequence"/>
</dbReference>
<dbReference type="InterPro" id="IPR019430">
    <property type="entry name" value="7TM_GPCR_serpentine_rcpt_Srx"/>
</dbReference>
<dbReference type="SUPFAM" id="SSF81321">
    <property type="entry name" value="Family A G protein-coupled receptor-like"/>
    <property type="match status" value="1"/>
</dbReference>
<accession>A0AA39H961</accession>
<evidence type="ECO:0000256" key="4">
    <source>
        <dbReference type="ARBA" id="ARBA00023136"/>
    </source>
</evidence>
<dbReference type="InterPro" id="IPR050382">
    <property type="entry name" value="MFS_Na/Anion_cotransporter"/>
</dbReference>
<dbReference type="GO" id="GO:0022857">
    <property type="term" value="F:transmembrane transporter activity"/>
    <property type="evidence" value="ECO:0007669"/>
    <property type="project" value="InterPro"/>
</dbReference>
<feature type="transmembrane region" description="Helical" evidence="6">
    <location>
        <begin position="553"/>
        <end position="571"/>
    </location>
</feature>
<dbReference type="InterPro" id="IPR036259">
    <property type="entry name" value="MFS_trans_sf"/>
</dbReference>
<keyword evidence="2 6" id="KW-0812">Transmembrane</keyword>
<dbReference type="EMBL" id="JAUCMV010000004">
    <property type="protein sequence ID" value="KAK0401558.1"/>
    <property type="molecule type" value="Genomic_DNA"/>
</dbReference>
<sequence>MVCMVNSTVTSKPKPSHNASYDSCPSQTTEEQHEPSGYDGTLLWDAHLQGLMFSATSFGSFLILVPAGILADKFSARIIAFIGVSLAGLATYALPFIAQHFTYGFIGLRFIIGGSLGMIIPALASIASRWFVPDERATLSAIYTSGAQISGIFLGLVAPYLCSLKEIGGWVSVYYLCAFLALVWGFLWLVFASNYAEKNRSISDGEKLYITNNVIPRKGRKSGIFPWKSAFTSLPFISILVVRVTGLIQHQILQYYAATFIRDVLHTDIYRNGLFIALPHLTDLIPKMLFSTLADLLKRRKITGYTASVRLFQSIGCFGSACCFAGLVFLADCNRVIPAVALLGLSGVFASFVSPGANTSALSIAPMYTGTIHSIDMLIGFLLASGSVYLTGIVIHKGFIIPSFTAIASRWFVPNERSTLNAIHTSGVQLSGVFLGLVTPPLCSLKELGGWASVYYLCSTLTITWAVLWLCFSSNFPDQHRSISDDEINYISENMIVKKGQKKGIFPWRAAFMSTPFLAVLLARTTLVTQHQIMTFYTTSFIRDVLKSDLKSNGLFTTLPYIASFIAKIGVSGFADHLKQRKVLSYNTSTRLFQTTGNFGIALCFAILAVVADCNHVFLSVSLLVLQAAFTTFVSPGMHTSALSIAPLHAGGLHSVSMFIANLVSSAAPTQPKDIPPSLGIADFFIGYYFAAVSCTMNQCVSVNRLVAVCFPLKYNFIFTNKIAGIVIMLAWLLVAALISLYFACVSYPSNLKQLPMVASNGTDDPVWGSELQGRGALSAFDMMVGLSMITTMFANKMLALAVLFVCLSVSLTEGSLYSGPFGLADTRPADSASADLLQQRLSKLWQTKQLEDIKEKLKLGQNNQEAIFRSLFS</sequence>
<evidence type="ECO:0000256" key="3">
    <source>
        <dbReference type="ARBA" id="ARBA00022989"/>
    </source>
</evidence>
<feature type="transmembrane region" description="Helical" evidence="6">
    <location>
        <begin position="139"/>
        <end position="161"/>
    </location>
</feature>
<feature type="domain" description="7TM GPCR serpentine receptor class x (Srx)" evidence="7">
    <location>
        <begin position="686"/>
        <end position="743"/>
    </location>
</feature>
<dbReference type="Pfam" id="PF10328">
    <property type="entry name" value="7TM_GPCR_Srx"/>
    <property type="match status" value="1"/>
</dbReference>
<evidence type="ECO:0000313" key="8">
    <source>
        <dbReference type="EMBL" id="KAK0401558.1"/>
    </source>
</evidence>
<comment type="caution">
    <text evidence="8">The sequence shown here is derived from an EMBL/GenBank/DDBJ whole genome shotgun (WGS) entry which is preliminary data.</text>
</comment>
<gene>
    <name evidence="8" type="ORF">QR680_015854</name>
</gene>
<feature type="transmembrane region" description="Helical" evidence="6">
    <location>
        <begin position="688"/>
        <end position="711"/>
    </location>
</feature>
<evidence type="ECO:0000256" key="5">
    <source>
        <dbReference type="SAM" id="MobiDB-lite"/>
    </source>
</evidence>
<reference evidence="8" key="1">
    <citation type="submission" date="2023-06" db="EMBL/GenBank/DDBJ databases">
        <title>Genomic analysis of the entomopathogenic nematode Steinernema hermaphroditum.</title>
        <authorList>
            <person name="Schwarz E.M."/>
            <person name="Heppert J.K."/>
            <person name="Baniya A."/>
            <person name="Schwartz H.T."/>
            <person name="Tan C.-H."/>
            <person name="Antoshechkin I."/>
            <person name="Sternberg P.W."/>
            <person name="Goodrich-Blair H."/>
            <person name="Dillman A.R."/>
        </authorList>
    </citation>
    <scope>NUCLEOTIDE SEQUENCE</scope>
    <source>
        <strain evidence="8">PS9179</strain>
        <tissue evidence="8">Whole animal</tissue>
    </source>
</reference>
<dbReference type="PANTHER" id="PTHR11662">
    <property type="entry name" value="SOLUTE CARRIER FAMILY 17"/>
    <property type="match status" value="1"/>
</dbReference>
<keyword evidence="3 6" id="KW-1133">Transmembrane helix</keyword>
<feature type="transmembrane region" description="Helical" evidence="6">
    <location>
        <begin position="454"/>
        <end position="472"/>
    </location>
</feature>
<feature type="region of interest" description="Disordered" evidence="5">
    <location>
        <begin position="9"/>
        <end position="36"/>
    </location>
</feature>
<evidence type="ECO:0000256" key="2">
    <source>
        <dbReference type="ARBA" id="ARBA00022692"/>
    </source>
</evidence>
<feature type="transmembrane region" description="Helical" evidence="6">
    <location>
        <begin position="375"/>
        <end position="395"/>
    </location>
</feature>
<feature type="transmembrane region" description="Helical" evidence="6">
    <location>
        <begin position="617"/>
        <end position="634"/>
    </location>
</feature>
<dbReference type="Gene3D" id="1.20.1070.10">
    <property type="entry name" value="Rhodopsin 7-helix transmembrane proteins"/>
    <property type="match status" value="1"/>
</dbReference>
<name>A0AA39H961_9BILA</name>
<feature type="transmembrane region" description="Helical" evidence="6">
    <location>
        <begin position="78"/>
        <end position="98"/>
    </location>
</feature>
<feature type="transmembrane region" description="Helical" evidence="6">
    <location>
        <begin position="592"/>
        <end position="611"/>
    </location>
</feature>
<evidence type="ECO:0000313" key="9">
    <source>
        <dbReference type="Proteomes" id="UP001175271"/>
    </source>
</evidence>
<dbReference type="Gene3D" id="1.20.1250.20">
    <property type="entry name" value="MFS general substrate transporter like domains"/>
    <property type="match status" value="2"/>
</dbReference>
<feature type="transmembrane region" description="Helical" evidence="6">
    <location>
        <begin position="336"/>
        <end position="354"/>
    </location>
</feature>
<keyword evidence="9" id="KW-1185">Reference proteome</keyword>
<dbReference type="CDD" id="cd00637">
    <property type="entry name" value="7tm_classA_rhodopsin-like"/>
    <property type="match status" value="1"/>
</dbReference>
<feature type="transmembrane region" description="Helical" evidence="6">
    <location>
        <begin position="173"/>
        <end position="191"/>
    </location>
</feature>
<dbReference type="Pfam" id="PF07690">
    <property type="entry name" value="MFS_1"/>
    <property type="match status" value="2"/>
</dbReference>
<dbReference type="InterPro" id="IPR011701">
    <property type="entry name" value="MFS"/>
</dbReference>
<feature type="transmembrane region" description="Helical" evidence="6">
    <location>
        <begin position="110"/>
        <end position="132"/>
    </location>
</feature>
<feature type="compositionally biased region" description="Polar residues" evidence="5">
    <location>
        <begin position="9"/>
        <end position="29"/>
    </location>
</feature>
<feature type="transmembrane region" description="Helical" evidence="6">
    <location>
        <begin position="723"/>
        <end position="744"/>
    </location>
</feature>
<dbReference type="SUPFAM" id="SSF103473">
    <property type="entry name" value="MFS general substrate transporter"/>
    <property type="match status" value="2"/>
</dbReference>
<evidence type="ECO:0000256" key="6">
    <source>
        <dbReference type="SAM" id="Phobius"/>
    </source>
</evidence>
<dbReference type="GO" id="GO:0006820">
    <property type="term" value="P:monoatomic anion transport"/>
    <property type="evidence" value="ECO:0007669"/>
    <property type="project" value="TreeGrafter"/>
</dbReference>
<feature type="transmembrane region" description="Helical" evidence="6">
    <location>
        <begin position="646"/>
        <end position="668"/>
    </location>
</feature>
<evidence type="ECO:0000259" key="7">
    <source>
        <dbReference type="Pfam" id="PF10328"/>
    </source>
</evidence>
<feature type="transmembrane region" description="Helical" evidence="6">
    <location>
        <begin position="51"/>
        <end position="71"/>
    </location>
</feature>
<evidence type="ECO:0000256" key="1">
    <source>
        <dbReference type="ARBA" id="ARBA00004141"/>
    </source>
</evidence>
<organism evidence="8 9">
    <name type="scientific">Steinernema hermaphroditum</name>
    <dbReference type="NCBI Taxonomy" id="289476"/>
    <lineage>
        <taxon>Eukaryota</taxon>
        <taxon>Metazoa</taxon>
        <taxon>Ecdysozoa</taxon>
        <taxon>Nematoda</taxon>
        <taxon>Chromadorea</taxon>
        <taxon>Rhabditida</taxon>
        <taxon>Tylenchina</taxon>
        <taxon>Panagrolaimomorpha</taxon>
        <taxon>Strongyloidoidea</taxon>
        <taxon>Steinernematidae</taxon>
        <taxon>Steinernema</taxon>
    </lineage>
</organism>
<dbReference type="GO" id="GO:0016020">
    <property type="term" value="C:membrane"/>
    <property type="evidence" value="ECO:0007669"/>
    <property type="project" value="UniProtKB-SubCell"/>
</dbReference>
<comment type="subcellular location">
    <subcellularLocation>
        <location evidence="1">Membrane</location>
        <topology evidence="1">Multi-pass membrane protein</topology>
    </subcellularLocation>
</comment>